<feature type="signal peptide" evidence="7">
    <location>
        <begin position="1"/>
        <end position="25"/>
    </location>
</feature>
<comment type="cofactor">
    <cofactor evidence="1">
        <name>Zn(2+)</name>
        <dbReference type="ChEBI" id="CHEBI:29105"/>
    </cofactor>
</comment>
<keyword evidence="3" id="KW-0479">Metal-binding</keyword>
<comment type="caution">
    <text evidence="10">The sequence shown here is derived from an EMBL/GenBank/DDBJ whole genome shotgun (WGS) entry which is preliminary data.</text>
</comment>
<dbReference type="EMBL" id="NIVC01003601">
    <property type="protein sequence ID" value="PAA50605.1"/>
    <property type="molecule type" value="Genomic_DNA"/>
</dbReference>
<dbReference type="EMBL" id="NIVC01004516">
    <property type="protein sequence ID" value="PAA47255.1"/>
    <property type="molecule type" value="Genomic_DNA"/>
</dbReference>
<dbReference type="InterPro" id="IPR018497">
    <property type="entry name" value="Peptidase_M13_C"/>
</dbReference>
<feature type="domain" description="Peptidase M13 N-terminal" evidence="9">
    <location>
        <begin position="62"/>
        <end position="490"/>
    </location>
</feature>
<dbReference type="Gene3D" id="3.40.390.10">
    <property type="entry name" value="Collagenase (Catalytic Domain)"/>
    <property type="match status" value="1"/>
</dbReference>
<dbReference type="InterPro" id="IPR000718">
    <property type="entry name" value="Peptidase_M13"/>
</dbReference>
<reference evidence="10 12" key="1">
    <citation type="submission" date="2017-06" db="EMBL/GenBank/DDBJ databases">
        <title>A platform for efficient transgenesis in Macrostomum lignano, a flatworm model organism for stem cell research.</title>
        <authorList>
            <person name="Berezikov E."/>
        </authorList>
    </citation>
    <scope>NUCLEOTIDE SEQUENCE [LARGE SCALE GENOMIC DNA]</scope>
    <source>
        <strain evidence="10">DV1</strain>
        <tissue evidence="10">Whole organism</tissue>
    </source>
</reference>
<feature type="chain" id="PRO_5011915905" description="Peptidase_M13 domain-containing protein" evidence="7">
    <location>
        <begin position="26"/>
        <end position="775"/>
    </location>
</feature>
<dbReference type="GO" id="GO:0046872">
    <property type="term" value="F:metal ion binding"/>
    <property type="evidence" value="ECO:0007669"/>
    <property type="project" value="UniProtKB-KW"/>
</dbReference>
<accession>A0A267DDG0</accession>
<feature type="domain" description="Peptidase M13 C-terminal" evidence="8">
    <location>
        <begin position="560"/>
        <end position="769"/>
    </location>
</feature>
<keyword evidence="6" id="KW-0482">Metalloprotease</keyword>
<keyword evidence="2" id="KW-0645">Protease</keyword>
<dbReference type="PANTHER" id="PTHR11733">
    <property type="entry name" value="ZINC METALLOPROTEASE FAMILY M13 NEPRILYSIN-RELATED"/>
    <property type="match status" value="1"/>
</dbReference>
<evidence type="ECO:0000259" key="8">
    <source>
        <dbReference type="Pfam" id="PF01431"/>
    </source>
</evidence>
<keyword evidence="4" id="KW-0378">Hydrolase</keyword>
<keyword evidence="7" id="KW-0732">Signal</keyword>
<evidence type="ECO:0000259" key="9">
    <source>
        <dbReference type="Pfam" id="PF05649"/>
    </source>
</evidence>
<dbReference type="PROSITE" id="PS51885">
    <property type="entry name" value="NEPRILYSIN"/>
    <property type="match status" value="1"/>
</dbReference>
<dbReference type="GO" id="GO:0016485">
    <property type="term" value="P:protein processing"/>
    <property type="evidence" value="ECO:0007669"/>
    <property type="project" value="TreeGrafter"/>
</dbReference>
<name>A0A267DDG0_9PLAT</name>
<dbReference type="GO" id="GO:0004222">
    <property type="term" value="F:metalloendopeptidase activity"/>
    <property type="evidence" value="ECO:0007669"/>
    <property type="project" value="InterPro"/>
</dbReference>
<dbReference type="OrthoDB" id="6475849at2759"/>
<evidence type="ECO:0000313" key="10">
    <source>
        <dbReference type="EMBL" id="PAA47255.1"/>
    </source>
</evidence>
<gene>
    <name evidence="11" type="ORF">BOX15_Mlig033612g5</name>
    <name evidence="10" type="ORF">BOX15_Mlig033612g6</name>
</gene>
<dbReference type="PRINTS" id="PR00786">
    <property type="entry name" value="NEPRILYSIN"/>
</dbReference>
<dbReference type="AlphaFoldDB" id="A0A267DDG0"/>
<dbReference type="InterPro" id="IPR008753">
    <property type="entry name" value="Peptidase_M13_N"/>
</dbReference>
<evidence type="ECO:0000256" key="1">
    <source>
        <dbReference type="ARBA" id="ARBA00001947"/>
    </source>
</evidence>
<evidence type="ECO:0000313" key="11">
    <source>
        <dbReference type="EMBL" id="PAA50605.1"/>
    </source>
</evidence>
<dbReference type="STRING" id="282301.A0A267DDG0"/>
<sequence length="775" mass="87101">MAGSPAVIIALALLLLLKPESIASAAASSSQKSSPLDTKCRSLECLNLAAEIVGMMNQTADPCTNFYNYACGNFPQLVRYNHAKAHVGDSFATTLFEDSLSVMGEQLERNMFEMLIIDREISEPDSDINQLYNFTRLLYRSCGEFMQQSRVGDDDRNRDISVEFFRDVYQHLMLSIDPILRPAGSFESVLAALTKAGGSGVLNVKLTSSIALQLLTADDQSAENLTRASIETNDRYYSCRPVYAPFIDFFLENQIPQSLSLANQSDQFGDLENMLTCSSVDSDGRSVVEVKFDNCNCTVLKGQTEFTIAELDALSRCVQPENPFLWSRFFKSLLHADISNNTLLQVRSIKAVTVIVNYFKELPLYTTIGEKFNERVSFLVFDWMMNFADFLPRKLRKSWQSIGKTMNSFRRLTDDVVGGCLLLVKQQMQPIVERMYEKIYHPAGSFEDVKNLLHLLKTASIDSVKRQDWITRSAKEAIAGKIRHMQHSIGTRQVTAGKLKLFYNSTLRAFNSTDLSDGLRDSFGSLFTLALCAEARKNFDLIASKSPISIFMAINPLEVNAFNFQQKNRIIFPMAILAPRVYHKSYPVYLKLGSLGYIIGHEIGHGFDDEGHEINRRGASGHFWDRQTEEAFLSRMDCVRREFSNYTLYPGGPYLDADSSLGNNIADLIGIRAAYFAMQLTKPKSPPLGDGGRWTGNWKQLPGLNVDFSEEQLFFIQAAQSWCFKAEPESMAEKFGGATTHAPHAVRVDGIARHTPEFAEAFQCPASDRKKCTFW</sequence>
<dbReference type="GO" id="GO:0005886">
    <property type="term" value="C:plasma membrane"/>
    <property type="evidence" value="ECO:0007669"/>
    <property type="project" value="TreeGrafter"/>
</dbReference>
<proteinExistence type="predicted"/>
<dbReference type="Pfam" id="PF01431">
    <property type="entry name" value="Peptidase_M13"/>
    <property type="match status" value="1"/>
</dbReference>
<evidence type="ECO:0000256" key="7">
    <source>
        <dbReference type="SAM" id="SignalP"/>
    </source>
</evidence>
<dbReference type="PANTHER" id="PTHR11733:SF208">
    <property type="entry name" value="PEPTIDASE M13 C-TERMINAL DOMAIN-CONTAINING PROTEIN"/>
    <property type="match status" value="1"/>
</dbReference>
<dbReference type="Pfam" id="PF05649">
    <property type="entry name" value="Peptidase_M13_N"/>
    <property type="match status" value="1"/>
</dbReference>
<evidence type="ECO:0000256" key="3">
    <source>
        <dbReference type="ARBA" id="ARBA00022723"/>
    </source>
</evidence>
<evidence type="ECO:0000256" key="2">
    <source>
        <dbReference type="ARBA" id="ARBA00022670"/>
    </source>
</evidence>
<evidence type="ECO:0000256" key="4">
    <source>
        <dbReference type="ARBA" id="ARBA00022801"/>
    </source>
</evidence>
<protein>
    <recommendedName>
        <fullName evidence="13">Peptidase_M13 domain-containing protein</fullName>
    </recommendedName>
</protein>
<dbReference type="Proteomes" id="UP000215902">
    <property type="component" value="Unassembled WGS sequence"/>
</dbReference>
<dbReference type="InterPro" id="IPR042089">
    <property type="entry name" value="Peptidase_M13_dom_2"/>
</dbReference>
<dbReference type="SUPFAM" id="SSF55486">
    <property type="entry name" value="Metalloproteases ('zincins'), catalytic domain"/>
    <property type="match status" value="1"/>
</dbReference>
<keyword evidence="12" id="KW-1185">Reference proteome</keyword>
<evidence type="ECO:0000256" key="6">
    <source>
        <dbReference type="ARBA" id="ARBA00023049"/>
    </source>
</evidence>
<keyword evidence="5" id="KW-0862">Zinc</keyword>
<dbReference type="Gene3D" id="1.10.1380.10">
    <property type="entry name" value="Neutral endopeptidase , domain2"/>
    <property type="match status" value="1"/>
</dbReference>
<evidence type="ECO:0008006" key="13">
    <source>
        <dbReference type="Google" id="ProtNLM"/>
    </source>
</evidence>
<dbReference type="CDD" id="cd08662">
    <property type="entry name" value="M13"/>
    <property type="match status" value="1"/>
</dbReference>
<dbReference type="InterPro" id="IPR024079">
    <property type="entry name" value="MetalloPept_cat_dom_sf"/>
</dbReference>
<evidence type="ECO:0000313" key="12">
    <source>
        <dbReference type="Proteomes" id="UP000215902"/>
    </source>
</evidence>
<organism evidence="10 12">
    <name type="scientific">Macrostomum lignano</name>
    <dbReference type="NCBI Taxonomy" id="282301"/>
    <lineage>
        <taxon>Eukaryota</taxon>
        <taxon>Metazoa</taxon>
        <taxon>Spiralia</taxon>
        <taxon>Lophotrochozoa</taxon>
        <taxon>Platyhelminthes</taxon>
        <taxon>Rhabditophora</taxon>
        <taxon>Macrostomorpha</taxon>
        <taxon>Macrostomida</taxon>
        <taxon>Macrostomidae</taxon>
        <taxon>Macrostomum</taxon>
    </lineage>
</organism>
<evidence type="ECO:0000256" key="5">
    <source>
        <dbReference type="ARBA" id="ARBA00022833"/>
    </source>
</evidence>